<dbReference type="Gene3D" id="3.40.50.2000">
    <property type="entry name" value="Glycogen Phosphorylase B"/>
    <property type="match status" value="2"/>
</dbReference>
<protein>
    <submittedName>
        <fullName evidence="3">Glycosyltransferase family 4 protein</fullName>
    </submittedName>
</protein>
<dbReference type="Pfam" id="PF13439">
    <property type="entry name" value="Glyco_transf_4"/>
    <property type="match status" value="1"/>
</dbReference>
<dbReference type="InterPro" id="IPR028098">
    <property type="entry name" value="Glyco_trans_4-like_N"/>
</dbReference>
<gene>
    <name evidence="3" type="ORF">WDJ50_12815</name>
</gene>
<dbReference type="InterPro" id="IPR050194">
    <property type="entry name" value="Glycosyltransferase_grp1"/>
</dbReference>
<feature type="domain" description="Glycosyl transferase family 1" evidence="1">
    <location>
        <begin position="197"/>
        <end position="348"/>
    </location>
</feature>
<organism evidence="3">
    <name type="scientific">Deinococcus sp. VB142</name>
    <dbReference type="NCBI Taxonomy" id="3112952"/>
    <lineage>
        <taxon>Bacteria</taxon>
        <taxon>Thermotogati</taxon>
        <taxon>Deinococcota</taxon>
        <taxon>Deinococci</taxon>
        <taxon>Deinococcales</taxon>
        <taxon>Deinococcaceae</taxon>
        <taxon>Deinococcus</taxon>
    </lineage>
</organism>
<evidence type="ECO:0000259" key="2">
    <source>
        <dbReference type="Pfam" id="PF13439"/>
    </source>
</evidence>
<name>A0AAU6Q0V7_9DEIO</name>
<dbReference type="CDD" id="cd03817">
    <property type="entry name" value="GT4_UGDG-like"/>
    <property type="match status" value="1"/>
</dbReference>
<dbReference type="InterPro" id="IPR001296">
    <property type="entry name" value="Glyco_trans_1"/>
</dbReference>
<accession>A0AAU6Q0V7</accession>
<dbReference type="RefSeq" id="WP_339095484.1">
    <property type="nucleotide sequence ID" value="NZ_CP149782.1"/>
</dbReference>
<dbReference type="SUPFAM" id="SSF53756">
    <property type="entry name" value="UDP-Glycosyltransferase/glycogen phosphorylase"/>
    <property type="match status" value="1"/>
</dbReference>
<reference evidence="3" key="1">
    <citation type="submission" date="2024-03" db="EMBL/GenBank/DDBJ databases">
        <title>Deinococcus weizhi sp. nov., isolated from human skin.</title>
        <authorList>
            <person name="Wei Z."/>
            <person name="Tian F."/>
            <person name="Yang C."/>
            <person name="Xin L.T."/>
            <person name="Wen Z.J."/>
            <person name="Lan K.C."/>
            <person name="Yu L."/>
            <person name="Zhe W."/>
            <person name="Dan F.D."/>
            <person name="Jun W."/>
            <person name="Rui Z."/>
            <person name="Yong X.J."/>
            <person name="Ting Y."/>
            <person name="Wei X."/>
            <person name="Xu Z.G."/>
            <person name="Xin Z."/>
            <person name="Dong F.G."/>
            <person name="Ni X.M."/>
            <person name="Zheng M.G."/>
            <person name="Chun Y."/>
            <person name="Qian W.X."/>
        </authorList>
    </citation>
    <scope>NUCLEOTIDE SEQUENCE</scope>
    <source>
        <strain evidence="3">VB142</strain>
    </source>
</reference>
<dbReference type="AlphaFoldDB" id="A0AAU6Q0V7"/>
<evidence type="ECO:0000313" key="3">
    <source>
        <dbReference type="EMBL" id="WYF44265.1"/>
    </source>
</evidence>
<dbReference type="PANTHER" id="PTHR45947">
    <property type="entry name" value="SULFOQUINOVOSYL TRANSFERASE SQD2"/>
    <property type="match status" value="1"/>
</dbReference>
<feature type="domain" description="Glycosyltransferase subfamily 4-like N-terminal" evidence="2">
    <location>
        <begin position="15"/>
        <end position="186"/>
    </location>
</feature>
<dbReference type="PANTHER" id="PTHR45947:SF3">
    <property type="entry name" value="SULFOQUINOVOSYL TRANSFERASE SQD2"/>
    <property type="match status" value="1"/>
</dbReference>
<sequence length="382" mass="41171">MRIGIVTATYLPSRNGVATSTALFAQGLRERGHEVRLFAPRHPQQRENEPGIYRLNASFRGAQVLGAPADYPVMLAPGPLLSARLPLRGVDVWHTMHPFLAGQLALRWARLSKAPVVYTAHTQYDQYLHYAPIPQDMGRAMMRPHIAAFARRMDAVLAPGRAMVDMLRDYGYGGEVEIFPNPVNLSAFEGVQGGPFRAEYDLPQGAPLVVYLGRLAPEKNLDTMLAAFAQARARRPELRLLVVGDGPSREAAQASAPQGVTFTGGIPYARVPEALAAADAFITASTSEVLPMSMIEALAAGSPLVAARSPAALDLIEEGQNGTVREPTAEALAAGLLDVLAPENLPRMQAAALQSAAQYDLKARAAALEGVYERVLLRRGKR</sequence>
<proteinExistence type="predicted"/>
<dbReference type="GO" id="GO:0016757">
    <property type="term" value="F:glycosyltransferase activity"/>
    <property type="evidence" value="ECO:0007669"/>
    <property type="project" value="InterPro"/>
</dbReference>
<dbReference type="EMBL" id="CP149782">
    <property type="protein sequence ID" value="WYF44265.1"/>
    <property type="molecule type" value="Genomic_DNA"/>
</dbReference>
<evidence type="ECO:0000259" key="1">
    <source>
        <dbReference type="Pfam" id="PF00534"/>
    </source>
</evidence>
<dbReference type="Pfam" id="PF00534">
    <property type="entry name" value="Glycos_transf_1"/>
    <property type="match status" value="1"/>
</dbReference>